<protein>
    <submittedName>
        <fullName evidence="1">Uncharacterized protein</fullName>
    </submittedName>
</protein>
<evidence type="ECO:0000313" key="1">
    <source>
        <dbReference type="EMBL" id="CAF9923216.1"/>
    </source>
</evidence>
<name>A0A8H3FC19_9LECA</name>
<comment type="caution">
    <text evidence="1">The sequence shown here is derived from an EMBL/GenBank/DDBJ whole genome shotgun (WGS) entry which is preliminary data.</text>
</comment>
<proteinExistence type="predicted"/>
<reference evidence="1" key="1">
    <citation type="submission" date="2021-03" db="EMBL/GenBank/DDBJ databases">
        <authorList>
            <person name="Tagirdzhanova G."/>
        </authorList>
    </citation>
    <scope>NUCLEOTIDE SEQUENCE</scope>
</reference>
<keyword evidence="2" id="KW-1185">Reference proteome</keyword>
<evidence type="ECO:0000313" key="2">
    <source>
        <dbReference type="Proteomes" id="UP000664203"/>
    </source>
</evidence>
<dbReference type="AlphaFoldDB" id="A0A8H3FC19"/>
<organism evidence="1 2">
    <name type="scientific">Alectoria fallacina</name>
    <dbReference type="NCBI Taxonomy" id="1903189"/>
    <lineage>
        <taxon>Eukaryota</taxon>
        <taxon>Fungi</taxon>
        <taxon>Dikarya</taxon>
        <taxon>Ascomycota</taxon>
        <taxon>Pezizomycotina</taxon>
        <taxon>Lecanoromycetes</taxon>
        <taxon>OSLEUM clade</taxon>
        <taxon>Lecanoromycetidae</taxon>
        <taxon>Lecanorales</taxon>
        <taxon>Lecanorineae</taxon>
        <taxon>Parmeliaceae</taxon>
        <taxon>Alectoria</taxon>
    </lineage>
</organism>
<accession>A0A8H3FC19</accession>
<gene>
    <name evidence="1" type="ORF">ALECFALPRED_002331</name>
</gene>
<dbReference type="EMBL" id="CAJPDR010000166">
    <property type="protein sequence ID" value="CAF9923216.1"/>
    <property type="molecule type" value="Genomic_DNA"/>
</dbReference>
<dbReference type="Proteomes" id="UP000664203">
    <property type="component" value="Unassembled WGS sequence"/>
</dbReference>
<sequence>MITTGMTAAKQMLTHAASVVTGGQDIGNARSLLFAGATAVDLQTVSSRFQYAADNTPWDITDYQGLEADKVTIYCGGENFAPNVAAGPNAWTDLTSFITVFGLAHNNAPNAQFCAVAGLGATLDSSSNVDPSSPTEYRIIVLCPGSLERGVSPESTGSVASIQALANIQGLAGIYPGKTVDNVVYATCLATVLLHELMHVTQSALCE</sequence>
<dbReference type="OrthoDB" id="10303044at2759"/>